<reference evidence="1" key="2">
    <citation type="journal article" date="2015" name="Data Brief">
        <title>Shoot transcriptome of the giant reed, Arundo donax.</title>
        <authorList>
            <person name="Barrero R.A."/>
            <person name="Guerrero F.D."/>
            <person name="Moolhuijzen P."/>
            <person name="Goolsby J.A."/>
            <person name="Tidwell J."/>
            <person name="Bellgard S.E."/>
            <person name="Bellgard M.I."/>
        </authorList>
    </citation>
    <scope>NUCLEOTIDE SEQUENCE</scope>
    <source>
        <tissue evidence="1">Shoot tissue taken approximately 20 cm above the soil surface</tissue>
    </source>
</reference>
<protein>
    <submittedName>
        <fullName evidence="1">Uncharacterized protein</fullName>
    </submittedName>
</protein>
<evidence type="ECO:0000313" key="1">
    <source>
        <dbReference type="EMBL" id="JAD39835.1"/>
    </source>
</evidence>
<sequence length="47" mass="5771">MRQRRRRRGGFPSCVHLRWPPSCRLSLHLLELEKTNPHRPRTLYPHQ</sequence>
<name>A0A0A8ZST7_ARUDO</name>
<accession>A0A0A8ZST7</accession>
<proteinExistence type="predicted"/>
<dbReference type="EMBL" id="GBRH01258060">
    <property type="protein sequence ID" value="JAD39835.1"/>
    <property type="molecule type" value="Transcribed_RNA"/>
</dbReference>
<reference evidence="1" key="1">
    <citation type="submission" date="2014-09" db="EMBL/GenBank/DDBJ databases">
        <authorList>
            <person name="Magalhaes I.L.F."/>
            <person name="Oliveira U."/>
            <person name="Santos F.R."/>
            <person name="Vidigal T.H.D.A."/>
            <person name="Brescovit A.D."/>
            <person name="Santos A.J."/>
        </authorList>
    </citation>
    <scope>NUCLEOTIDE SEQUENCE</scope>
    <source>
        <tissue evidence="1">Shoot tissue taken approximately 20 cm above the soil surface</tissue>
    </source>
</reference>
<dbReference type="AlphaFoldDB" id="A0A0A8ZST7"/>
<organism evidence="1">
    <name type="scientific">Arundo donax</name>
    <name type="common">Giant reed</name>
    <name type="synonym">Donax arundinaceus</name>
    <dbReference type="NCBI Taxonomy" id="35708"/>
    <lineage>
        <taxon>Eukaryota</taxon>
        <taxon>Viridiplantae</taxon>
        <taxon>Streptophyta</taxon>
        <taxon>Embryophyta</taxon>
        <taxon>Tracheophyta</taxon>
        <taxon>Spermatophyta</taxon>
        <taxon>Magnoliopsida</taxon>
        <taxon>Liliopsida</taxon>
        <taxon>Poales</taxon>
        <taxon>Poaceae</taxon>
        <taxon>PACMAD clade</taxon>
        <taxon>Arundinoideae</taxon>
        <taxon>Arundineae</taxon>
        <taxon>Arundo</taxon>
    </lineage>
</organism>